<dbReference type="SUPFAM" id="SSF47113">
    <property type="entry name" value="Histone-fold"/>
    <property type="match status" value="1"/>
</dbReference>
<gene>
    <name evidence="10" type="ORF">PICMEDRAFT_16811</name>
</gene>
<feature type="region of interest" description="Disordered" evidence="8">
    <location>
        <begin position="1"/>
        <end position="163"/>
    </location>
</feature>
<protein>
    <recommendedName>
        <fullName evidence="9">Core Histone H2A/H2B/H3 domain-containing protein</fullName>
    </recommendedName>
</protein>
<dbReference type="InterPro" id="IPR007125">
    <property type="entry name" value="H2A/H2B/H3"/>
</dbReference>
<keyword evidence="2" id="KW-0805">Transcription regulation</keyword>
<dbReference type="CDD" id="cd22908">
    <property type="entry name" value="HFD_NFYC-like"/>
    <property type="match status" value="1"/>
</dbReference>
<dbReference type="RefSeq" id="XP_019016620.1">
    <property type="nucleotide sequence ID" value="XM_019161348.1"/>
</dbReference>
<feature type="compositionally biased region" description="Low complexity" evidence="8">
    <location>
        <begin position="363"/>
        <end position="378"/>
    </location>
</feature>
<proteinExistence type="inferred from homology"/>
<evidence type="ECO:0000313" key="10">
    <source>
        <dbReference type="EMBL" id="ODQ45507.1"/>
    </source>
</evidence>
<dbReference type="GeneID" id="30178035"/>
<evidence type="ECO:0000256" key="4">
    <source>
        <dbReference type="ARBA" id="ARBA00023159"/>
    </source>
</evidence>
<dbReference type="EMBL" id="KV454004">
    <property type="protein sequence ID" value="ODQ45507.1"/>
    <property type="molecule type" value="Genomic_DNA"/>
</dbReference>
<evidence type="ECO:0000256" key="7">
    <source>
        <dbReference type="ARBA" id="ARBA00038129"/>
    </source>
</evidence>
<evidence type="ECO:0000256" key="3">
    <source>
        <dbReference type="ARBA" id="ARBA00023125"/>
    </source>
</evidence>
<organism evidence="10 11">
    <name type="scientific">Pichia membranifaciens NRRL Y-2026</name>
    <dbReference type="NCBI Taxonomy" id="763406"/>
    <lineage>
        <taxon>Eukaryota</taxon>
        <taxon>Fungi</taxon>
        <taxon>Dikarya</taxon>
        <taxon>Ascomycota</taxon>
        <taxon>Saccharomycotina</taxon>
        <taxon>Pichiomycetes</taxon>
        <taxon>Pichiales</taxon>
        <taxon>Pichiaceae</taxon>
        <taxon>Pichia</taxon>
    </lineage>
</organism>
<evidence type="ECO:0000256" key="8">
    <source>
        <dbReference type="SAM" id="MobiDB-lite"/>
    </source>
</evidence>
<keyword evidence="4" id="KW-0010">Activator</keyword>
<dbReference type="FunFam" id="1.10.20.10:FF:000017">
    <property type="entry name" value="Ccaat-binding factor complex subunit"/>
    <property type="match status" value="1"/>
</dbReference>
<name>A0A1E3NHA0_9ASCO</name>
<feature type="compositionally biased region" description="Gly residues" evidence="8">
    <location>
        <begin position="20"/>
        <end position="29"/>
    </location>
</feature>
<accession>A0A1E3NHA0</accession>
<feature type="compositionally biased region" description="Low complexity" evidence="8">
    <location>
        <begin position="30"/>
        <end position="44"/>
    </location>
</feature>
<evidence type="ECO:0000256" key="5">
    <source>
        <dbReference type="ARBA" id="ARBA00023163"/>
    </source>
</evidence>
<feature type="region of interest" description="Disordered" evidence="8">
    <location>
        <begin position="322"/>
        <end position="378"/>
    </location>
</feature>
<keyword evidence="11" id="KW-1185">Reference proteome</keyword>
<dbReference type="OrthoDB" id="1272441at2759"/>
<feature type="compositionally biased region" description="Basic and acidic residues" evidence="8">
    <location>
        <begin position="1"/>
        <end position="14"/>
    </location>
</feature>
<dbReference type="GO" id="GO:0001228">
    <property type="term" value="F:DNA-binding transcription activator activity, RNA polymerase II-specific"/>
    <property type="evidence" value="ECO:0007669"/>
    <property type="project" value="TreeGrafter"/>
</dbReference>
<dbReference type="STRING" id="763406.A0A1E3NHA0"/>
<evidence type="ECO:0000256" key="2">
    <source>
        <dbReference type="ARBA" id="ARBA00023015"/>
    </source>
</evidence>
<dbReference type="PANTHER" id="PTHR10252:SF8">
    <property type="entry name" value="NUCLEAR TRANSCRIPTION FACTOR Y SUBUNIT GAMMA"/>
    <property type="match status" value="1"/>
</dbReference>
<reference evidence="10 11" key="1">
    <citation type="journal article" date="2016" name="Proc. Natl. Acad. Sci. U.S.A.">
        <title>Comparative genomics of biotechnologically important yeasts.</title>
        <authorList>
            <person name="Riley R."/>
            <person name="Haridas S."/>
            <person name="Wolfe K.H."/>
            <person name="Lopes M.R."/>
            <person name="Hittinger C.T."/>
            <person name="Goeker M."/>
            <person name="Salamov A.A."/>
            <person name="Wisecaver J.H."/>
            <person name="Long T.M."/>
            <person name="Calvey C.H."/>
            <person name="Aerts A.L."/>
            <person name="Barry K.W."/>
            <person name="Choi C."/>
            <person name="Clum A."/>
            <person name="Coughlan A.Y."/>
            <person name="Deshpande S."/>
            <person name="Douglass A.P."/>
            <person name="Hanson S.J."/>
            <person name="Klenk H.-P."/>
            <person name="LaButti K.M."/>
            <person name="Lapidus A."/>
            <person name="Lindquist E.A."/>
            <person name="Lipzen A.M."/>
            <person name="Meier-Kolthoff J.P."/>
            <person name="Ohm R.A."/>
            <person name="Otillar R.P."/>
            <person name="Pangilinan J.L."/>
            <person name="Peng Y."/>
            <person name="Rokas A."/>
            <person name="Rosa C.A."/>
            <person name="Scheuner C."/>
            <person name="Sibirny A.A."/>
            <person name="Slot J.C."/>
            <person name="Stielow J.B."/>
            <person name="Sun H."/>
            <person name="Kurtzman C.P."/>
            <person name="Blackwell M."/>
            <person name="Grigoriev I.V."/>
            <person name="Jeffries T.W."/>
        </authorList>
    </citation>
    <scope>NUCLEOTIDE SEQUENCE [LARGE SCALE GENOMIC DNA]</scope>
    <source>
        <strain evidence="10 11">NRRL Y-2026</strain>
    </source>
</reference>
<comment type="similarity">
    <text evidence="7">Belongs to the NFYC/HAP5 subunit family.</text>
</comment>
<dbReference type="PANTHER" id="PTHR10252">
    <property type="entry name" value="HISTONE-LIKE TRANSCRIPTION FACTOR CCAAT-RELATED"/>
    <property type="match status" value="1"/>
</dbReference>
<dbReference type="GO" id="GO:0046982">
    <property type="term" value="F:protein heterodimerization activity"/>
    <property type="evidence" value="ECO:0007669"/>
    <property type="project" value="InterPro"/>
</dbReference>
<evidence type="ECO:0000259" key="9">
    <source>
        <dbReference type="Pfam" id="PF00125"/>
    </source>
</evidence>
<dbReference type="InterPro" id="IPR009072">
    <property type="entry name" value="Histone-fold"/>
</dbReference>
<dbReference type="Proteomes" id="UP000094455">
    <property type="component" value="Unassembled WGS sequence"/>
</dbReference>
<dbReference type="Gene3D" id="1.10.20.10">
    <property type="entry name" value="Histone, subunit A"/>
    <property type="match status" value="1"/>
</dbReference>
<feature type="compositionally biased region" description="Low complexity" evidence="8">
    <location>
        <begin position="322"/>
        <end position="338"/>
    </location>
</feature>
<dbReference type="InterPro" id="IPR050568">
    <property type="entry name" value="Transcr_DNA_Rep_Reg"/>
</dbReference>
<keyword evidence="6" id="KW-0539">Nucleus</keyword>
<feature type="compositionally biased region" description="Acidic residues" evidence="8">
    <location>
        <begin position="115"/>
        <end position="161"/>
    </location>
</feature>
<dbReference type="GO" id="GO:0016602">
    <property type="term" value="C:CCAAT-binding factor complex"/>
    <property type="evidence" value="ECO:0007669"/>
    <property type="project" value="TreeGrafter"/>
</dbReference>
<evidence type="ECO:0000313" key="11">
    <source>
        <dbReference type="Proteomes" id="UP000094455"/>
    </source>
</evidence>
<keyword evidence="5" id="KW-0804">Transcription</keyword>
<evidence type="ECO:0000256" key="1">
    <source>
        <dbReference type="ARBA" id="ARBA00004123"/>
    </source>
</evidence>
<comment type="subcellular location">
    <subcellularLocation>
        <location evidence="1">Nucleus</location>
    </subcellularLocation>
</comment>
<feature type="compositionally biased region" description="Basic and acidic residues" evidence="8">
    <location>
        <begin position="94"/>
        <end position="114"/>
    </location>
</feature>
<evidence type="ECO:0000256" key="6">
    <source>
        <dbReference type="ARBA" id="ARBA00023242"/>
    </source>
</evidence>
<dbReference type="AlphaFoldDB" id="A0A1E3NHA0"/>
<dbReference type="GO" id="GO:0000978">
    <property type="term" value="F:RNA polymerase II cis-regulatory region sequence-specific DNA binding"/>
    <property type="evidence" value="ECO:0007669"/>
    <property type="project" value="TreeGrafter"/>
</dbReference>
<feature type="compositionally biased region" description="Low complexity" evidence="8">
    <location>
        <begin position="80"/>
        <end position="92"/>
    </location>
</feature>
<keyword evidence="3" id="KW-0238">DNA-binding</keyword>
<dbReference type="Pfam" id="PF00125">
    <property type="entry name" value="Histone"/>
    <property type="match status" value="1"/>
</dbReference>
<sequence>MEDTFGDARVKQEESETGLVRGGAEGGGSASSSGSDENSGNDNSKASGAGGQRTSSSGMASLDEMDVNTIGEIPDLSGDNSTKNNSNTSSSNFDNEHGGRHTDINDRNNDKNNDEMVDEEDDGEEEDEDGDGDGEEDEGDEDEEDEIGDDYEDDLEDDLDEPSGAFANVAQGLVGKYKNYMMQYWQNTIDSIERDEHDFKNHQLPLARIKKVMKTDEEVKMISAEAPILFAKGCDIFITELTMRAWIHAEENKRRTLQKSDIAAALQKSDMFDFLIDIVPREEERPKRKSQGNLMAPVVNQPMQADPNVQMPVPMSDEQLYGQYQPQGFFQPQQQYQEGAGGGLPEDVQDPLDPGASQDDSRYYQQQQQQQQQQFQYQ</sequence>
<feature type="domain" description="Core Histone H2A/H2B/H3" evidence="9">
    <location>
        <begin position="195"/>
        <end position="267"/>
    </location>
</feature>